<comment type="caution">
    <text evidence="1">The sequence shown here is derived from an EMBL/GenBank/DDBJ whole genome shotgun (WGS) entry which is preliminary data.</text>
</comment>
<protein>
    <submittedName>
        <fullName evidence="1">Uncharacterized protein</fullName>
    </submittedName>
</protein>
<keyword evidence="2" id="KW-1185">Reference proteome</keyword>
<sequence>MALSESAIRVRNYILVLSDERKGYRKGNAVINANHRFSDPQVTEMVTYKDIRDKYVHIKI</sequence>
<dbReference type="Proteomes" id="UP001285921">
    <property type="component" value="Unassembled WGS sequence"/>
</dbReference>
<dbReference type="EMBL" id="BTCL01000021">
    <property type="protein sequence ID" value="GMK47642.1"/>
    <property type="molecule type" value="Genomic_DNA"/>
</dbReference>
<accession>A0ABQ6NU24</accession>
<evidence type="ECO:0000313" key="1">
    <source>
        <dbReference type="EMBL" id="GMK47642.1"/>
    </source>
</evidence>
<gene>
    <name evidence="1" type="ORF">PghCCS26_47720</name>
</gene>
<organism evidence="1 2">
    <name type="scientific">Paenibacillus glycanilyticus</name>
    <dbReference type="NCBI Taxonomy" id="126569"/>
    <lineage>
        <taxon>Bacteria</taxon>
        <taxon>Bacillati</taxon>
        <taxon>Bacillota</taxon>
        <taxon>Bacilli</taxon>
        <taxon>Bacillales</taxon>
        <taxon>Paenibacillaceae</taxon>
        <taxon>Paenibacillus</taxon>
    </lineage>
</organism>
<reference evidence="1 2" key="1">
    <citation type="submission" date="2023-05" db="EMBL/GenBank/DDBJ databases">
        <title>Draft genome of Paenibacillus sp. CCS26.</title>
        <authorList>
            <person name="Akita H."/>
            <person name="Shinto Y."/>
            <person name="Kimura Z."/>
        </authorList>
    </citation>
    <scope>NUCLEOTIDE SEQUENCE [LARGE SCALE GENOMIC DNA]</scope>
    <source>
        <strain evidence="1 2">CCS26</strain>
    </source>
</reference>
<name>A0ABQ6NU24_9BACL</name>
<evidence type="ECO:0000313" key="2">
    <source>
        <dbReference type="Proteomes" id="UP001285921"/>
    </source>
</evidence>
<proteinExistence type="predicted"/>